<protein>
    <submittedName>
        <fullName evidence="2">Uncharacterized protein</fullName>
    </submittedName>
</protein>
<dbReference type="Proteomes" id="UP000257039">
    <property type="component" value="Unassembled WGS sequence"/>
</dbReference>
<gene>
    <name evidence="2" type="ORF">B9G39_07060</name>
</gene>
<evidence type="ECO:0000256" key="1">
    <source>
        <dbReference type="SAM" id="Phobius"/>
    </source>
</evidence>
<reference evidence="2 3" key="1">
    <citation type="submission" date="2017-04" db="EMBL/GenBank/DDBJ databases">
        <title>Draft genome sequence of Zooshikella ganghwensis VG4 isolated from Red Sea sediments.</title>
        <authorList>
            <person name="Rehman Z."/>
            <person name="Alam I."/>
            <person name="Kamau A."/>
            <person name="Bajic V."/>
            <person name="Leiknes T."/>
        </authorList>
    </citation>
    <scope>NUCLEOTIDE SEQUENCE [LARGE SCALE GENOMIC DNA]</scope>
    <source>
        <strain evidence="2 3">VG4</strain>
    </source>
</reference>
<evidence type="ECO:0000313" key="2">
    <source>
        <dbReference type="EMBL" id="RDH43218.1"/>
    </source>
</evidence>
<accession>A0A4P9VIY9</accession>
<keyword evidence="1" id="KW-0812">Transmembrane</keyword>
<name>A0A4P9VIY9_9GAMM</name>
<keyword evidence="1" id="KW-0472">Membrane</keyword>
<keyword evidence="3" id="KW-1185">Reference proteome</keyword>
<feature type="transmembrane region" description="Helical" evidence="1">
    <location>
        <begin position="22"/>
        <end position="43"/>
    </location>
</feature>
<dbReference type="EMBL" id="NDXW01000001">
    <property type="protein sequence ID" value="RDH43218.1"/>
    <property type="molecule type" value="Genomic_DNA"/>
</dbReference>
<comment type="caution">
    <text evidence="2">The sequence shown here is derived from an EMBL/GenBank/DDBJ whole genome shotgun (WGS) entry which is preliminary data.</text>
</comment>
<feature type="transmembrane region" description="Helical" evidence="1">
    <location>
        <begin position="64"/>
        <end position="83"/>
    </location>
</feature>
<keyword evidence="1" id="KW-1133">Transmembrane helix</keyword>
<proteinExistence type="predicted"/>
<sequence>MNTFTSSHHAINHFDWTYQKKLVHTLVCSVVTQLMLLLINVLVTTEQGYVAILRSLSSSYTLSMSLMLGFAAGLSVILAALPYDRKGTFYFVVVIVNIILAKALLP</sequence>
<dbReference type="AlphaFoldDB" id="A0A4P9VIY9"/>
<organism evidence="2 3">
    <name type="scientific">Zooshikella ganghwensis</name>
    <dbReference type="NCBI Taxonomy" id="202772"/>
    <lineage>
        <taxon>Bacteria</taxon>
        <taxon>Pseudomonadati</taxon>
        <taxon>Pseudomonadota</taxon>
        <taxon>Gammaproteobacteria</taxon>
        <taxon>Oceanospirillales</taxon>
        <taxon>Zooshikellaceae</taxon>
        <taxon>Zooshikella</taxon>
    </lineage>
</organism>
<dbReference type="RefSeq" id="WP_027710465.1">
    <property type="nucleotide sequence ID" value="NZ_JAEVHG010000001.1"/>
</dbReference>
<feature type="transmembrane region" description="Helical" evidence="1">
    <location>
        <begin position="89"/>
        <end position="105"/>
    </location>
</feature>
<evidence type="ECO:0000313" key="3">
    <source>
        <dbReference type="Proteomes" id="UP000257039"/>
    </source>
</evidence>